<feature type="compositionally biased region" description="Basic and acidic residues" evidence="2">
    <location>
        <begin position="25"/>
        <end position="34"/>
    </location>
</feature>
<dbReference type="SMART" id="SM00355">
    <property type="entry name" value="ZnF_C2H2"/>
    <property type="match status" value="4"/>
</dbReference>
<feature type="region of interest" description="Disordered" evidence="2">
    <location>
        <begin position="347"/>
        <end position="410"/>
    </location>
</feature>
<feature type="domain" description="C2H2-type" evidence="3">
    <location>
        <begin position="118"/>
        <end position="148"/>
    </location>
</feature>
<evidence type="ECO:0000259" key="3">
    <source>
        <dbReference type="PROSITE" id="PS50157"/>
    </source>
</evidence>
<sequence length="557" mass="61956">MSTTMKSPSTLPATISPLQQQQEEEQLRKEHWRGDLPPPPSNLTFCPPNQERYPNSLNIINRHGNLLSLIDAVYPPTICQICDTELASPAETDQHYQAKHSQQSFQYSNKKFKPKQRYLCLSPHCDQTFRSRGLLRLHISTCHLVDNEQVPKTDPLYMLYAPPSLVVSSSSDLLGNSNVSNGAGGSLMMMPQKRKYERKQKTWNPVGKSSLPGQTNFTLAGSDMNMEQQPQPKRRGRPPKIKSVMPLSNMINKNNTTPVINNNNNNNNDNTSPINSNTNGKKKSSSNDDVIDLNGSNTNNTIPINEHASKFIRPSPSMITFSSCSPGKKKEPNKIQDPLAMSLMSKFSATPKPEPKPQSHSQSKAFRKVQQDAPQRAITNNTTSIPSSSFSTTTTPTARSKNISRSNLSQTSQRLLAERYNPLECPACQMTFQRKKNVARHLATEHAGEECFQCIYSDCYHPKRFSTREGLVYHVLHSHDTNGAGGFKTNKITNGGGGSTEAGSDTSASELAMMDSSDTASMDDDHYDTVLENQWSNTTYGYTFSTRTQETILMLAL</sequence>
<reference evidence="4 5" key="1">
    <citation type="submission" date="2016-07" db="EMBL/GenBank/DDBJ databases">
        <title>Pervasive Adenine N6-methylation of Active Genes in Fungi.</title>
        <authorList>
            <consortium name="DOE Joint Genome Institute"/>
            <person name="Mondo S.J."/>
            <person name="Dannebaum R.O."/>
            <person name="Kuo R.C."/>
            <person name="Labutti K."/>
            <person name="Haridas S."/>
            <person name="Kuo A."/>
            <person name="Salamov A."/>
            <person name="Ahrendt S.R."/>
            <person name="Lipzen A."/>
            <person name="Sullivan W."/>
            <person name="Andreopoulos W.B."/>
            <person name="Clum A."/>
            <person name="Lindquist E."/>
            <person name="Daum C."/>
            <person name="Ramamoorthy G.K."/>
            <person name="Gryganskyi A."/>
            <person name="Culley D."/>
            <person name="Magnuson J.K."/>
            <person name="James T.Y."/>
            <person name="O'Malley M.A."/>
            <person name="Stajich J.E."/>
            <person name="Spatafora J.W."/>
            <person name="Visel A."/>
            <person name="Grigoriev I.V."/>
        </authorList>
    </citation>
    <scope>NUCLEOTIDE SEQUENCE [LARGE SCALE GENOMIC DNA]</scope>
    <source>
        <strain evidence="4 5">NRRL 1336</strain>
    </source>
</reference>
<feature type="compositionally biased region" description="Low complexity" evidence="2">
    <location>
        <begin position="378"/>
        <end position="397"/>
    </location>
</feature>
<dbReference type="GO" id="GO:0008270">
    <property type="term" value="F:zinc ion binding"/>
    <property type="evidence" value="ECO:0007669"/>
    <property type="project" value="UniProtKB-KW"/>
</dbReference>
<accession>A0A1X2IMN8</accession>
<protein>
    <recommendedName>
        <fullName evidence="3">C2H2-type domain-containing protein</fullName>
    </recommendedName>
</protein>
<dbReference type="AlphaFoldDB" id="A0A1X2IMN8"/>
<dbReference type="Proteomes" id="UP000193560">
    <property type="component" value="Unassembled WGS sequence"/>
</dbReference>
<dbReference type="Gene3D" id="3.30.160.60">
    <property type="entry name" value="Classic Zinc Finger"/>
    <property type="match status" value="1"/>
</dbReference>
<dbReference type="EMBL" id="MCGE01000008">
    <property type="protein sequence ID" value="ORZ19036.1"/>
    <property type="molecule type" value="Genomic_DNA"/>
</dbReference>
<feature type="compositionally biased region" description="Polar residues" evidence="2">
    <location>
        <begin position="398"/>
        <end position="410"/>
    </location>
</feature>
<dbReference type="InterPro" id="IPR013087">
    <property type="entry name" value="Znf_C2H2_type"/>
</dbReference>
<keyword evidence="5" id="KW-1185">Reference proteome</keyword>
<dbReference type="PROSITE" id="PS50157">
    <property type="entry name" value="ZINC_FINGER_C2H2_2"/>
    <property type="match status" value="2"/>
</dbReference>
<organism evidence="4 5">
    <name type="scientific">Absidia repens</name>
    <dbReference type="NCBI Taxonomy" id="90262"/>
    <lineage>
        <taxon>Eukaryota</taxon>
        <taxon>Fungi</taxon>
        <taxon>Fungi incertae sedis</taxon>
        <taxon>Mucoromycota</taxon>
        <taxon>Mucoromycotina</taxon>
        <taxon>Mucoromycetes</taxon>
        <taxon>Mucorales</taxon>
        <taxon>Cunninghamellaceae</taxon>
        <taxon>Absidia</taxon>
    </lineage>
</organism>
<feature type="region of interest" description="Disordered" evidence="2">
    <location>
        <begin position="202"/>
        <end position="311"/>
    </location>
</feature>
<evidence type="ECO:0000313" key="4">
    <source>
        <dbReference type="EMBL" id="ORZ19036.1"/>
    </source>
</evidence>
<keyword evidence="1" id="KW-0862">Zinc</keyword>
<evidence type="ECO:0000256" key="1">
    <source>
        <dbReference type="PROSITE-ProRule" id="PRU00042"/>
    </source>
</evidence>
<keyword evidence="1" id="KW-0479">Metal-binding</keyword>
<feature type="region of interest" description="Disordered" evidence="2">
    <location>
        <begin position="1"/>
        <end position="41"/>
    </location>
</feature>
<dbReference type="STRING" id="90262.A0A1X2IMN8"/>
<evidence type="ECO:0000313" key="5">
    <source>
        <dbReference type="Proteomes" id="UP000193560"/>
    </source>
</evidence>
<feature type="compositionally biased region" description="Polar residues" evidence="2">
    <location>
        <begin position="294"/>
        <end position="303"/>
    </location>
</feature>
<feature type="region of interest" description="Disordered" evidence="2">
    <location>
        <begin position="487"/>
        <end position="508"/>
    </location>
</feature>
<name>A0A1X2IMN8_9FUNG</name>
<dbReference type="OrthoDB" id="8117402at2759"/>
<feature type="domain" description="C2H2-type" evidence="3">
    <location>
        <begin position="423"/>
        <end position="451"/>
    </location>
</feature>
<keyword evidence="1" id="KW-0863">Zinc-finger</keyword>
<feature type="compositionally biased region" description="Low complexity" evidence="2">
    <location>
        <begin position="252"/>
        <end position="279"/>
    </location>
</feature>
<proteinExistence type="predicted"/>
<evidence type="ECO:0000256" key="2">
    <source>
        <dbReference type="SAM" id="MobiDB-lite"/>
    </source>
</evidence>
<feature type="compositionally biased region" description="Polar residues" evidence="2">
    <location>
        <begin position="1"/>
        <end position="18"/>
    </location>
</feature>
<dbReference type="PROSITE" id="PS00028">
    <property type="entry name" value="ZINC_FINGER_C2H2_1"/>
    <property type="match status" value="2"/>
</dbReference>
<comment type="caution">
    <text evidence="4">The sequence shown here is derived from an EMBL/GenBank/DDBJ whole genome shotgun (WGS) entry which is preliminary data.</text>
</comment>
<gene>
    <name evidence="4" type="ORF">BCR42DRAFT_490313</name>
</gene>